<feature type="disulfide bond" evidence="1">
    <location>
        <begin position="44"/>
        <end position="53"/>
    </location>
</feature>
<dbReference type="Gene3D" id="3.90.215.10">
    <property type="entry name" value="Gamma Fibrinogen, chain A, domain 1"/>
    <property type="match status" value="1"/>
</dbReference>
<protein>
    <submittedName>
        <fullName evidence="2">Neurogenic locus notch homolog 2-like</fullName>
    </submittedName>
</protein>
<comment type="caution">
    <text evidence="2">The sequence shown here is derived from an EMBL/GenBank/DDBJ whole genome shotgun (WGS) entry which is preliminary data.</text>
</comment>
<dbReference type="PROSITE" id="PS00022">
    <property type="entry name" value="EGF_1"/>
    <property type="match status" value="1"/>
</dbReference>
<accession>A0A7D9I727</accession>
<dbReference type="CDD" id="cd00054">
    <property type="entry name" value="EGF_CA"/>
    <property type="match status" value="1"/>
</dbReference>
<comment type="caution">
    <text evidence="1">Lacks conserved residue(s) required for the propagation of feature annotation.</text>
</comment>
<keyword evidence="1" id="KW-0245">EGF-like domain</keyword>
<sequence>MSVQKSCRKDTNCCLTSQPCRNGASCVPLYPATSVSNIRFVCKCRPGYQGLHCDQPIRSCRGYLKTKKSNNGIYYVIDNEDNTFPVVCRFKKHAVWTCIQRYHSKNTLETSFNKNKYSVNEDKPRAVPYRLSSFRMKSIRQNSTTWRITRRVKKEKCWNTTYVTIDVPEENCTSCKSHYVHKHTNTTNTTSNDNLDKKENTECNANECTDTDAGGNIDNYGSYCCYNTSFHGCPSELQIISEIWLGDIIP</sequence>
<dbReference type="PROSITE" id="PS01186">
    <property type="entry name" value="EGF_2"/>
    <property type="match status" value="1"/>
</dbReference>
<name>A0A7D9I727_PARCT</name>
<dbReference type="EMBL" id="CACRXK020003722">
    <property type="protein sequence ID" value="CAB3999983.1"/>
    <property type="molecule type" value="Genomic_DNA"/>
</dbReference>
<evidence type="ECO:0000313" key="2">
    <source>
        <dbReference type="EMBL" id="CAB3999983.1"/>
    </source>
</evidence>
<proteinExistence type="predicted"/>
<dbReference type="InterPro" id="IPR036056">
    <property type="entry name" value="Fibrinogen-like_C"/>
</dbReference>
<keyword evidence="1" id="KW-1015">Disulfide bond</keyword>
<dbReference type="AlphaFoldDB" id="A0A7D9I727"/>
<dbReference type="Proteomes" id="UP001152795">
    <property type="component" value="Unassembled WGS sequence"/>
</dbReference>
<keyword evidence="3" id="KW-1185">Reference proteome</keyword>
<organism evidence="2 3">
    <name type="scientific">Paramuricea clavata</name>
    <name type="common">Red gorgonian</name>
    <name type="synonym">Violescent sea-whip</name>
    <dbReference type="NCBI Taxonomy" id="317549"/>
    <lineage>
        <taxon>Eukaryota</taxon>
        <taxon>Metazoa</taxon>
        <taxon>Cnidaria</taxon>
        <taxon>Anthozoa</taxon>
        <taxon>Octocorallia</taxon>
        <taxon>Malacalcyonacea</taxon>
        <taxon>Plexauridae</taxon>
        <taxon>Paramuricea</taxon>
    </lineage>
</organism>
<dbReference type="InterPro" id="IPR000742">
    <property type="entry name" value="EGF"/>
</dbReference>
<dbReference type="InterPro" id="IPR014716">
    <property type="entry name" value="Fibrinogen_a/b/g_C_1"/>
</dbReference>
<dbReference type="SUPFAM" id="SSF56496">
    <property type="entry name" value="Fibrinogen C-terminal domain-like"/>
    <property type="match status" value="1"/>
</dbReference>
<reference evidence="2" key="1">
    <citation type="submission" date="2020-04" db="EMBL/GenBank/DDBJ databases">
        <authorList>
            <person name="Alioto T."/>
            <person name="Alioto T."/>
            <person name="Gomez Garrido J."/>
        </authorList>
    </citation>
    <scope>NUCLEOTIDE SEQUENCE</scope>
    <source>
        <strain evidence="2">A484AB</strain>
    </source>
</reference>
<evidence type="ECO:0000313" key="3">
    <source>
        <dbReference type="Proteomes" id="UP001152795"/>
    </source>
</evidence>
<dbReference type="SMART" id="SM00181">
    <property type="entry name" value="EGF"/>
    <property type="match status" value="1"/>
</dbReference>
<dbReference type="Gene3D" id="2.10.25.10">
    <property type="entry name" value="Laminin"/>
    <property type="match status" value="1"/>
</dbReference>
<dbReference type="PROSITE" id="PS50026">
    <property type="entry name" value="EGF_3"/>
    <property type="match status" value="1"/>
</dbReference>
<dbReference type="Pfam" id="PF00008">
    <property type="entry name" value="EGF"/>
    <property type="match status" value="1"/>
</dbReference>
<gene>
    <name evidence="2" type="ORF">PACLA_8A046496</name>
</gene>
<evidence type="ECO:0000256" key="1">
    <source>
        <dbReference type="PROSITE-ProRule" id="PRU00076"/>
    </source>
</evidence>
<dbReference type="SUPFAM" id="SSF57196">
    <property type="entry name" value="EGF/Laminin"/>
    <property type="match status" value="1"/>
</dbReference>